<protein>
    <recommendedName>
        <fullName evidence="16">cholesterol 7-desaturase</fullName>
        <ecNumber evidence="16">1.14.19.21</ecNumber>
    </recommendedName>
    <alternativeName>
        <fullName evidence="17">Rieske-type oxygenase</fullName>
    </alternativeName>
</protein>
<dbReference type="Pfam" id="PF19298">
    <property type="entry name" value="KshA_C"/>
    <property type="match status" value="1"/>
</dbReference>
<evidence type="ECO:0000256" key="19">
    <source>
        <dbReference type="ARBA" id="ARBA00047853"/>
    </source>
</evidence>
<evidence type="ECO:0000256" key="5">
    <source>
        <dbReference type="ARBA" id="ARBA00022714"/>
    </source>
</evidence>
<evidence type="ECO:0000256" key="12">
    <source>
        <dbReference type="ARBA" id="ARBA00023136"/>
    </source>
</evidence>
<evidence type="ECO:0000256" key="6">
    <source>
        <dbReference type="ARBA" id="ARBA00022723"/>
    </source>
</evidence>
<keyword evidence="10" id="KW-0408">Iron</keyword>
<dbReference type="InterPro" id="IPR017941">
    <property type="entry name" value="Rieske_2Fe-2S"/>
</dbReference>
<keyword evidence="8" id="KW-1133">Transmembrane helix</keyword>
<organism evidence="22 23">
    <name type="scientific">Pseudonocardia ailaonensis</name>
    <dbReference type="NCBI Taxonomy" id="367279"/>
    <lineage>
        <taxon>Bacteria</taxon>
        <taxon>Bacillati</taxon>
        <taxon>Actinomycetota</taxon>
        <taxon>Actinomycetes</taxon>
        <taxon>Pseudonocardiales</taxon>
        <taxon>Pseudonocardiaceae</taxon>
        <taxon>Pseudonocardia</taxon>
    </lineage>
</organism>
<evidence type="ECO:0000256" key="2">
    <source>
        <dbReference type="ARBA" id="ARBA00004370"/>
    </source>
</evidence>
<dbReference type="InterPro" id="IPR045605">
    <property type="entry name" value="KshA-like_C"/>
</dbReference>
<dbReference type="SUPFAM" id="SSF55961">
    <property type="entry name" value="Bet v1-like"/>
    <property type="match status" value="1"/>
</dbReference>
<evidence type="ECO:0000256" key="10">
    <source>
        <dbReference type="ARBA" id="ARBA00023004"/>
    </source>
</evidence>
<evidence type="ECO:0000256" key="7">
    <source>
        <dbReference type="ARBA" id="ARBA00022963"/>
    </source>
</evidence>
<comment type="pathway">
    <text evidence="3">Hormone biosynthesis.</text>
</comment>
<evidence type="ECO:0000256" key="16">
    <source>
        <dbReference type="ARBA" id="ARBA00026095"/>
    </source>
</evidence>
<keyword evidence="12" id="KW-0472">Membrane</keyword>
<dbReference type="InterPro" id="IPR036922">
    <property type="entry name" value="Rieske_2Fe-2S_sf"/>
</dbReference>
<proteinExistence type="inferred from homology"/>
<keyword evidence="11" id="KW-0411">Iron-sulfur</keyword>
<comment type="catalytic activity">
    <reaction evidence="19">
        <text>cholesterol + NADH + O2 + H(+) = 7-dehydrocholesterol + NAD(+) + 2 H2O</text>
        <dbReference type="Rhea" id="RHEA:51644"/>
        <dbReference type="ChEBI" id="CHEBI:15377"/>
        <dbReference type="ChEBI" id="CHEBI:15378"/>
        <dbReference type="ChEBI" id="CHEBI:15379"/>
        <dbReference type="ChEBI" id="CHEBI:16113"/>
        <dbReference type="ChEBI" id="CHEBI:17759"/>
        <dbReference type="ChEBI" id="CHEBI:57540"/>
        <dbReference type="ChEBI" id="CHEBI:57945"/>
        <dbReference type="EC" id="1.14.19.21"/>
    </reaction>
    <physiologicalReaction direction="left-to-right" evidence="19">
        <dbReference type="Rhea" id="RHEA:51645"/>
    </physiologicalReaction>
</comment>
<comment type="subunit">
    <text evidence="18">Homotrimer. The two-component system 3-ketosteroid-9-alpha-monooxygenase is composed of an oxygenase component KshA and a reductase component KshB.</text>
</comment>
<dbReference type="Proteomes" id="UP001500449">
    <property type="component" value="Unassembled WGS sequence"/>
</dbReference>
<dbReference type="RefSeq" id="WP_344411404.1">
    <property type="nucleotide sequence ID" value="NZ_BAAAQK010000001.1"/>
</dbReference>
<dbReference type="Gene3D" id="3.90.380.10">
    <property type="entry name" value="Naphthalene 1,2-dioxygenase Alpha Subunit, Chain A, domain 1"/>
    <property type="match status" value="1"/>
</dbReference>
<keyword evidence="23" id="KW-1185">Reference proteome</keyword>
<keyword evidence="7" id="KW-0442">Lipid degradation</keyword>
<evidence type="ECO:0000256" key="1">
    <source>
        <dbReference type="ARBA" id="ARBA00001962"/>
    </source>
</evidence>
<sequence length="340" mass="37878">MERREPARTHPAGWFQIGWSHELARGETRPLRFFGEDLVVCRYESGEVGLFDAFCPHMNAHIGYGGTTIGETLACPYHGWRFDRSGCNVHIPYSSRVSRSAGLRAWPVVELGSSVLLAWYSPDGGQPTFDPPGAAELPGMGEPTFCPVGPQTSRRYADRTMHIDFVTENTVDMSHFKFVHETPEIGSILRLDPVDHRFHVRFSMPMKIYGPEGGGQVVDAVTEVTNWGLGLILARFADGASLLQAQTPVDDVHCEVMMTMVLPRNASGSAEPSGEQLARFKMACRQVENDMVIWTHRRPDSQAHLVADEVAPFRTFSKWKRQFYAARPVVAARTESEVGS</sequence>
<dbReference type="SUPFAM" id="SSF50022">
    <property type="entry name" value="ISP domain"/>
    <property type="match status" value="1"/>
</dbReference>
<comment type="catalytic activity">
    <reaction evidence="20">
        <text>cholesterol + NADPH + O2 + H(+) = 7-dehydrocholesterol + NADP(+) + 2 H2O</text>
        <dbReference type="Rhea" id="RHEA:45024"/>
        <dbReference type="ChEBI" id="CHEBI:15377"/>
        <dbReference type="ChEBI" id="CHEBI:15378"/>
        <dbReference type="ChEBI" id="CHEBI:15379"/>
        <dbReference type="ChEBI" id="CHEBI:16113"/>
        <dbReference type="ChEBI" id="CHEBI:17759"/>
        <dbReference type="ChEBI" id="CHEBI:57783"/>
        <dbReference type="ChEBI" id="CHEBI:58349"/>
        <dbReference type="EC" id="1.14.19.21"/>
    </reaction>
    <physiologicalReaction direction="left-to-right" evidence="20">
        <dbReference type="Rhea" id="RHEA:45025"/>
    </physiologicalReaction>
</comment>
<dbReference type="CDD" id="cd03469">
    <property type="entry name" value="Rieske_RO_Alpha_N"/>
    <property type="match status" value="1"/>
</dbReference>
<comment type="caution">
    <text evidence="22">The sequence shown here is derived from an EMBL/GenBank/DDBJ whole genome shotgun (WGS) entry which is preliminary data.</text>
</comment>
<accession>A0ABN2MI31</accession>
<dbReference type="InterPro" id="IPR050584">
    <property type="entry name" value="Cholesterol_7-desaturase"/>
</dbReference>
<feature type="domain" description="Rieske" evidence="21">
    <location>
        <begin position="14"/>
        <end position="117"/>
    </location>
</feature>
<evidence type="ECO:0000256" key="3">
    <source>
        <dbReference type="ARBA" id="ARBA00004972"/>
    </source>
</evidence>
<comment type="similarity">
    <text evidence="15">Belongs to the cholesterol 7-desaturase family.</text>
</comment>
<evidence type="ECO:0000256" key="9">
    <source>
        <dbReference type="ARBA" id="ARBA00023002"/>
    </source>
</evidence>
<evidence type="ECO:0000313" key="22">
    <source>
        <dbReference type="EMBL" id="GAA1826591.1"/>
    </source>
</evidence>
<dbReference type="EMBL" id="BAAAQK010000001">
    <property type="protein sequence ID" value="GAA1826591.1"/>
    <property type="molecule type" value="Genomic_DNA"/>
</dbReference>
<evidence type="ECO:0000256" key="13">
    <source>
        <dbReference type="ARBA" id="ARBA00023221"/>
    </source>
</evidence>
<dbReference type="PANTHER" id="PTHR21266">
    <property type="entry name" value="IRON-SULFUR DOMAIN CONTAINING PROTEIN"/>
    <property type="match status" value="1"/>
</dbReference>
<keyword evidence="6" id="KW-0479">Metal-binding</keyword>
<keyword evidence="5" id="KW-0001">2Fe-2S</keyword>
<evidence type="ECO:0000256" key="17">
    <source>
        <dbReference type="ARBA" id="ARBA00030944"/>
    </source>
</evidence>
<name>A0ABN2MI31_9PSEU</name>
<dbReference type="PROSITE" id="PS51296">
    <property type="entry name" value="RIESKE"/>
    <property type="match status" value="1"/>
</dbReference>
<evidence type="ECO:0000256" key="15">
    <source>
        <dbReference type="ARBA" id="ARBA00025729"/>
    </source>
</evidence>
<dbReference type="Gene3D" id="2.102.10.10">
    <property type="entry name" value="Rieske [2Fe-2S] iron-sulphur domain"/>
    <property type="match status" value="1"/>
</dbReference>
<keyword evidence="13" id="KW-0753">Steroid metabolism</keyword>
<evidence type="ECO:0000256" key="14">
    <source>
        <dbReference type="ARBA" id="ARBA00025712"/>
    </source>
</evidence>
<evidence type="ECO:0000259" key="21">
    <source>
        <dbReference type="PROSITE" id="PS51296"/>
    </source>
</evidence>
<dbReference type="PANTHER" id="PTHR21266:SF32">
    <property type="entry name" value="CHOLESTEROL 7-DESATURASE NVD"/>
    <property type="match status" value="1"/>
</dbReference>
<comment type="pathway">
    <text evidence="14">Steroid hormone biosynthesis; dafachronic acid biosynthesis.</text>
</comment>
<evidence type="ECO:0000256" key="11">
    <source>
        <dbReference type="ARBA" id="ARBA00023014"/>
    </source>
</evidence>
<gene>
    <name evidence="22" type="ORF">GCM10009836_00230</name>
</gene>
<evidence type="ECO:0000313" key="23">
    <source>
        <dbReference type="Proteomes" id="UP001500449"/>
    </source>
</evidence>
<comment type="cofactor">
    <cofactor evidence="1">
        <name>Fe cation</name>
        <dbReference type="ChEBI" id="CHEBI:24875"/>
    </cofactor>
</comment>
<dbReference type="EC" id="1.14.19.21" evidence="16"/>
<keyword evidence="4" id="KW-0812">Transmembrane</keyword>
<evidence type="ECO:0000256" key="20">
    <source>
        <dbReference type="ARBA" id="ARBA00049548"/>
    </source>
</evidence>
<comment type="subcellular location">
    <subcellularLocation>
        <location evidence="2">Membrane</location>
    </subcellularLocation>
</comment>
<dbReference type="Pfam" id="PF00355">
    <property type="entry name" value="Rieske"/>
    <property type="match status" value="1"/>
</dbReference>
<keyword evidence="13" id="KW-0443">Lipid metabolism</keyword>
<reference evidence="22 23" key="1">
    <citation type="journal article" date="2019" name="Int. J. Syst. Evol. Microbiol.">
        <title>The Global Catalogue of Microorganisms (GCM) 10K type strain sequencing project: providing services to taxonomists for standard genome sequencing and annotation.</title>
        <authorList>
            <consortium name="The Broad Institute Genomics Platform"/>
            <consortium name="The Broad Institute Genome Sequencing Center for Infectious Disease"/>
            <person name="Wu L."/>
            <person name="Ma J."/>
        </authorList>
    </citation>
    <scope>NUCLEOTIDE SEQUENCE [LARGE SCALE GENOMIC DNA]</scope>
    <source>
        <strain evidence="22 23">JCM 16009</strain>
    </source>
</reference>
<evidence type="ECO:0000256" key="18">
    <source>
        <dbReference type="ARBA" id="ARBA00046982"/>
    </source>
</evidence>
<keyword evidence="9" id="KW-0560">Oxidoreductase</keyword>
<evidence type="ECO:0000256" key="8">
    <source>
        <dbReference type="ARBA" id="ARBA00022989"/>
    </source>
</evidence>
<evidence type="ECO:0000256" key="4">
    <source>
        <dbReference type="ARBA" id="ARBA00022692"/>
    </source>
</evidence>